<proteinExistence type="predicted"/>
<organism evidence="1 2">
    <name type="scientific">Vaccinium darrowii</name>
    <dbReference type="NCBI Taxonomy" id="229202"/>
    <lineage>
        <taxon>Eukaryota</taxon>
        <taxon>Viridiplantae</taxon>
        <taxon>Streptophyta</taxon>
        <taxon>Embryophyta</taxon>
        <taxon>Tracheophyta</taxon>
        <taxon>Spermatophyta</taxon>
        <taxon>Magnoliopsida</taxon>
        <taxon>eudicotyledons</taxon>
        <taxon>Gunneridae</taxon>
        <taxon>Pentapetalae</taxon>
        <taxon>asterids</taxon>
        <taxon>Ericales</taxon>
        <taxon>Ericaceae</taxon>
        <taxon>Vaccinioideae</taxon>
        <taxon>Vaccinieae</taxon>
        <taxon>Vaccinium</taxon>
    </lineage>
</organism>
<dbReference type="EMBL" id="CM037162">
    <property type="protein sequence ID" value="KAH7864844.1"/>
    <property type="molecule type" value="Genomic_DNA"/>
</dbReference>
<sequence>MKKWVDENRRPLEFKADDQVLVKLKSNVRKYLRGRDKRLVRKYQGPVTIVKKIGKCAYKIDPPSWIKKVSYKQHRQYLVKWKGLVDDEISREREADLTAFSSRKLKHTGQSCQGRQPFKCYLIYL</sequence>
<dbReference type="Proteomes" id="UP000828048">
    <property type="component" value="Chromosome 12"/>
</dbReference>
<evidence type="ECO:0000313" key="2">
    <source>
        <dbReference type="Proteomes" id="UP000828048"/>
    </source>
</evidence>
<comment type="caution">
    <text evidence="1">The sequence shown here is derived from an EMBL/GenBank/DDBJ whole genome shotgun (WGS) entry which is preliminary data.</text>
</comment>
<evidence type="ECO:0000313" key="1">
    <source>
        <dbReference type="EMBL" id="KAH7864844.1"/>
    </source>
</evidence>
<protein>
    <submittedName>
        <fullName evidence="1">Uncharacterized protein</fullName>
    </submittedName>
</protein>
<name>A0ACB7ZGE0_9ERIC</name>
<accession>A0ACB7ZGE0</accession>
<reference evidence="1 2" key="1">
    <citation type="journal article" date="2021" name="Hortic Res">
        <title>High-quality reference genome and annotation aids understanding of berry development for evergreen blueberry (Vaccinium darrowii).</title>
        <authorList>
            <person name="Yu J."/>
            <person name="Hulse-Kemp A.M."/>
            <person name="Babiker E."/>
            <person name="Staton M."/>
        </authorList>
    </citation>
    <scope>NUCLEOTIDE SEQUENCE [LARGE SCALE GENOMIC DNA]</scope>
    <source>
        <strain evidence="2">cv. NJ 8807/NJ 8810</strain>
        <tissue evidence="1">Young leaf</tissue>
    </source>
</reference>
<keyword evidence="2" id="KW-1185">Reference proteome</keyword>
<gene>
    <name evidence="1" type="ORF">Vadar_034546</name>
</gene>